<sequence length="117" mass="14191">MEKFTVLCVFVADWLLSIFPLYQGKMELMESNTVFAKYQGSKGKKKSISFVYWLFPPLLFHYYKKNTHQQLVRLASNKKDLQNFYSFYNKGFAWYLFPMLVFYMRLFQAMKSWKNLN</sequence>
<proteinExistence type="predicted"/>
<gene>
    <name evidence="2" type="ordered locus">LSA_02930</name>
</gene>
<evidence type="ECO:0000313" key="2">
    <source>
        <dbReference type="EMBL" id="AEN98750.1"/>
    </source>
</evidence>
<organism evidence="2 3">
    <name type="scientific">Fructilactobacillus sanfranciscensis (strain TMW 1.1304)</name>
    <name type="common">Lactobacillus sanfranciscensis</name>
    <dbReference type="NCBI Taxonomy" id="714313"/>
    <lineage>
        <taxon>Bacteria</taxon>
        <taxon>Bacillati</taxon>
        <taxon>Bacillota</taxon>
        <taxon>Bacilli</taxon>
        <taxon>Lactobacillales</taxon>
        <taxon>Lactobacillaceae</taxon>
        <taxon>Fructilactobacillus</taxon>
    </lineage>
</organism>
<evidence type="ECO:0000256" key="1">
    <source>
        <dbReference type="SAM" id="Phobius"/>
    </source>
</evidence>
<keyword evidence="1" id="KW-0472">Membrane</keyword>
<evidence type="ECO:0000313" key="3">
    <source>
        <dbReference type="Proteomes" id="UP000001285"/>
    </source>
</evidence>
<keyword evidence="1" id="KW-1133">Transmembrane helix</keyword>
<dbReference type="OrthoDB" id="3231851at2"/>
<dbReference type="EMBL" id="CP002461">
    <property type="protein sequence ID" value="AEN98750.1"/>
    <property type="molecule type" value="Genomic_DNA"/>
</dbReference>
<dbReference type="HOGENOM" id="CLU_2081856_0_0_9"/>
<keyword evidence="1" id="KW-0812">Transmembrane</keyword>
<dbReference type="AlphaFoldDB" id="G2KTD4"/>
<dbReference type="RefSeq" id="WP_014081611.1">
    <property type="nucleotide sequence ID" value="NC_015978.1"/>
</dbReference>
<feature type="transmembrane region" description="Helical" evidence="1">
    <location>
        <begin position="6"/>
        <end position="22"/>
    </location>
</feature>
<dbReference type="STRING" id="714313.LSA_02930"/>
<accession>G2KTD4</accession>
<keyword evidence="3" id="KW-1185">Reference proteome</keyword>
<name>G2KTD4_FRUST</name>
<feature type="transmembrane region" description="Helical" evidence="1">
    <location>
        <begin position="84"/>
        <end position="104"/>
    </location>
</feature>
<feature type="transmembrane region" description="Helical" evidence="1">
    <location>
        <begin position="47"/>
        <end position="64"/>
    </location>
</feature>
<dbReference type="Proteomes" id="UP000001285">
    <property type="component" value="Chromosome"/>
</dbReference>
<dbReference type="KEGG" id="lsn:LSA_02930"/>
<reference evidence="2 3" key="1">
    <citation type="journal article" date="2011" name="Microb. Cell Fact.">
        <title>Genomic analysis reveals Lactobacillus sanfranciscensis as stable element in traditional sourdoughs.</title>
        <authorList>
            <person name="Vogel R.F."/>
            <person name="Pavlovic M."/>
            <person name="Ehrmann M.A."/>
            <person name="Wiezer A."/>
            <person name="Liesegang H."/>
            <person name="Offschanka S."/>
            <person name="Voget S."/>
            <person name="Angelov A."/>
            <person name="Bocker G."/>
            <person name="Liebl W."/>
        </authorList>
    </citation>
    <scope>NUCLEOTIDE SEQUENCE [LARGE SCALE GENOMIC DNA]</scope>
    <source>
        <strain evidence="2 3">TMW 1.1304</strain>
    </source>
</reference>
<protein>
    <submittedName>
        <fullName evidence="2">Uncharacterized protein</fullName>
    </submittedName>
</protein>